<dbReference type="PANTHER" id="PTHR30136">
    <property type="entry name" value="HELIX-TURN-HELIX TRANSCRIPTIONAL REGULATOR, ICLR FAMILY"/>
    <property type="match status" value="1"/>
</dbReference>
<dbReference type="Pfam" id="PF01614">
    <property type="entry name" value="IclR_C"/>
    <property type="match status" value="1"/>
</dbReference>
<sequence>MRILPSFLKGIRILECIAAEPRGVRLKDIADRLELPASNVTLYLNTLVASGVALRDPVNKRYCIAPEAIEQFRTAGEGLVHRLVPCAEEPMKKLHARFNENVLLGYPKAHSVIFIKHLTSRHVMRIGIEPVPEFPMHVTAAGRAILAYLPQRELDRYLDQASFRKITSRTVTSKKTLQAIFEEVRERGFAFNPGEFEEDVMALAAPIRVAGRAIASLTVQYPTIRHTQDEVLTYGPAVVEQAAAVERALNARTEAPSPG</sequence>
<dbReference type="Pfam" id="PF09339">
    <property type="entry name" value="HTH_IclR"/>
    <property type="match status" value="1"/>
</dbReference>
<dbReference type="SUPFAM" id="SSF46785">
    <property type="entry name" value="Winged helix' DNA-binding domain"/>
    <property type="match status" value="1"/>
</dbReference>
<dbReference type="InterPro" id="IPR036388">
    <property type="entry name" value="WH-like_DNA-bd_sf"/>
</dbReference>
<dbReference type="Proteomes" id="UP000035268">
    <property type="component" value="Chromosome"/>
</dbReference>
<accession>A0A0G3EGA2</accession>
<evidence type="ECO:0000259" key="5">
    <source>
        <dbReference type="PROSITE" id="PS51078"/>
    </source>
</evidence>
<dbReference type="Gene3D" id="1.10.10.10">
    <property type="entry name" value="Winged helix-like DNA-binding domain superfamily/Winged helix DNA-binding domain"/>
    <property type="match status" value="1"/>
</dbReference>
<dbReference type="PROSITE" id="PS51077">
    <property type="entry name" value="HTH_ICLR"/>
    <property type="match status" value="1"/>
</dbReference>
<keyword evidence="2" id="KW-0238">DNA-binding</keyword>
<dbReference type="InterPro" id="IPR036390">
    <property type="entry name" value="WH_DNA-bd_sf"/>
</dbReference>
<feature type="domain" description="IclR-ED" evidence="5">
    <location>
        <begin position="71"/>
        <end position="251"/>
    </location>
</feature>
<gene>
    <name evidence="6" type="ORF">L21SP4_02137</name>
</gene>
<dbReference type="OrthoDB" id="9791752at2"/>
<dbReference type="InterPro" id="IPR005471">
    <property type="entry name" value="Tscrpt_reg_IclR_N"/>
</dbReference>
<evidence type="ECO:0000256" key="3">
    <source>
        <dbReference type="ARBA" id="ARBA00023163"/>
    </source>
</evidence>
<evidence type="ECO:0000256" key="1">
    <source>
        <dbReference type="ARBA" id="ARBA00023015"/>
    </source>
</evidence>
<dbReference type="InterPro" id="IPR050707">
    <property type="entry name" value="HTH_MetabolicPath_Reg"/>
</dbReference>
<dbReference type="KEGG" id="vbl:L21SP4_02137"/>
<keyword evidence="3" id="KW-0804">Transcription</keyword>
<dbReference type="PANTHER" id="PTHR30136:SF24">
    <property type="entry name" value="HTH-TYPE TRANSCRIPTIONAL REPRESSOR ALLR"/>
    <property type="match status" value="1"/>
</dbReference>
<dbReference type="AlphaFoldDB" id="A0A0G3EGA2"/>
<name>A0A0G3EGA2_9BACT</name>
<dbReference type="Gene3D" id="3.30.450.40">
    <property type="match status" value="1"/>
</dbReference>
<reference evidence="7" key="1">
    <citation type="submission" date="2015-02" db="EMBL/GenBank/DDBJ databases">
        <title>Description and complete genome sequence of the first cultured representative of the subdivision 5 of the Verrucomicrobia phylum.</title>
        <authorList>
            <person name="Spring S."/>
            <person name="Bunk B."/>
            <person name="Sproer C."/>
            <person name="Klenk H.-P."/>
        </authorList>
    </citation>
    <scope>NUCLEOTIDE SEQUENCE [LARGE SCALE GENOMIC DNA]</scope>
    <source>
        <strain evidence="7">L21-Fru-AB</strain>
    </source>
</reference>
<feature type="domain" description="HTH iclR-type" evidence="4">
    <location>
        <begin position="4"/>
        <end position="66"/>
    </location>
</feature>
<protein>
    <submittedName>
        <fullName evidence="6">IclR family transcriptional regulator</fullName>
    </submittedName>
</protein>
<dbReference type="InterPro" id="IPR014757">
    <property type="entry name" value="Tscrpt_reg_IclR_C"/>
</dbReference>
<evidence type="ECO:0000259" key="4">
    <source>
        <dbReference type="PROSITE" id="PS51077"/>
    </source>
</evidence>
<proteinExistence type="predicted"/>
<evidence type="ECO:0000313" key="7">
    <source>
        <dbReference type="Proteomes" id="UP000035268"/>
    </source>
</evidence>
<dbReference type="PROSITE" id="PS51078">
    <property type="entry name" value="ICLR_ED"/>
    <property type="match status" value="1"/>
</dbReference>
<dbReference type="STRING" id="1307763.L21SP4_02137"/>
<organism evidence="6 7">
    <name type="scientific">Kiritimatiella glycovorans</name>
    <dbReference type="NCBI Taxonomy" id="1307763"/>
    <lineage>
        <taxon>Bacteria</taxon>
        <taxon>Pseudomonadati</taxon>
        <taxon>Kiritimatiellota</taxon>
        <taxon>Kiritimatiellia</taxon>
        <taxon>Kiritimatiellales</taxon>
        <taxon>Kiritimatiellaceae</taxon>
        <taxon>Kiritimatiella</taxon>
    </lineage>
</organism>
<dbReference type="EMBL" id="CP010904">
    <property type="protein sequence ID" value="AKJ65368.1"/>
    <property type="molecule type" value="Genomic_DNA"/>
</dbReference>
<evidence type="ECO:0000256" key="2">
    <source>
        <dbReference type="ARBA" id="ARBA00023125"/>
    </source>
</evidence>
<keyword evidence="7" id="KW-1185">Reference proteome</keyword>
<dbReference type="SUPFAM" id="SSF55781">
    <property type="entry name" value="GAF domain-like"/>
    <property type="match status" value="1"/>
</dbReference>
<evidence type="ECO:0000313" key="6">
    <source>
        <dbReference type="EMBL" id="AKJ65368.1"/>
    </source>
</evidence>
<dbReference type="RefSeq" id="WP_052882607.1">
    <property type="nucleotide sequence ID" value="NZ_CP010904.1"/>
</dbReference>
<dbReference type="InterPro" id="IPR029016">
    <property type="entry name" value="GAF-like_dom_sf"/>
</dbReference>
<dbReference type="GO" id="GO:0045892">
    <property type="term" value="P:negative regulation of DNA-templated transcription"/>
    <property type="evidence" value="ECO:0007669"/>
    <property type="project" value="TreeGrafter"/>
</dbReference>
<dbReference type="SMART" id="SM00346">
    <property type="entry name" value="HTH_ICLR"/>
    <property type="match status" value="1"/>
</dbReference>
<reference evidence="6 7" key="2">
    <citation type="journal article" date="2016" name="ISME J.">
        <title>Characterization of the first cultured representative of Verrucomicrobia subdivision 5 indicates the proposal of a novel phylum.</title>
        <authorList>
            <person name="Spring S."/>
            <person name="Bunk B."/>
            <person name="Sproer C."/>
            <person name="Schumann P."/>
            <person name="Rohde M."/>
            <person name="Tindall B.J."/>
            <person name="Klenk H.P."/>
        </authorList>
    </citation>
    <scope>NUCLEOTIDE SEQUENCE [LARGE SCALE GENOMIC DNA]</scope>
    <source>
        <strain evidence="6 7">L21-Fru-AB</strain>
    </source>
</reference>
<keyword evidence="1" id="KW-0805">Transcription regulation</keyword>
<dbReference type="GO" id="GO:0003700">
    <property type="term" value="F:DNA-binding transcription factor activity"/>
    <property type="evidence" value="ECO:0007669"/>
    <property type="project" value="TreeGrafter"/>
</dbReference>
<dbReference type="GO" id="GO:0003677">
    <property type="term" value="F:DNA binding"/>
    <property type="evidence" value="ECO:0007669"/>
    <property type="project" value="UniProtKB-KW"/>
</dbReference>